<evidence type="ECO:0000259" key="2">
    <source>
        <dbReference type="Pfam" id="PF03959"/>
    </source>
</evidence>
<gene>
    <name evidence="3" type="ORF">GRF29_161g219417</name>
</gene>
<dbReference type="PANTHER" id="PTHR48070:SF7">
    <property type="entry name" value="SERINE HYDROLASE FSH DOMAIN-CONTAINING PROTEIN-RELATED"/>
    <property type="match status" value="1"/>
</dbReference>
<dbReference type="AlphaFoldDB" id="A0AAN6LTU6"/>
<evidence type="ECO:0000256" key="1">
    <source>
        <dbReference type="ARBA" id="ARBA00022801"/>
    </source>
</evidence>
<organism evidence="3 4">
    <name type="scientific">Pseudopithomyces chartarum</name>
    <dbReference type="NCBI Taxonomy" id="1892770"/>
    <lineage>
        <taxon>Eukaryota</taxon>
        <taxon>Fungi</taxon>
        <taxon>Dikarya</taxon>
        <taxon>Ascomycota</taxon>
        <taxon>Pezizomycotina</taxon>
        <taxon>Dothideomycetes</taxon>
        <taxon>Pleosporomycetidae</taxon>
        <taxon>Pleosporales</taxon>
        <taxon>Massarineae</taxon>
        <taxon>Didymosphaeriaceae</taxon>
        <taxon>Pseudopithomyces</taxon>
    </lineage>
</organism>
<keyword evidence="4" id="KW-1185">Reference proteome</keyword>
<dbReference type="Gene3D" id="3.40.50.1820">
    <property type="entry name" value="alpha/beta hydrolase"/>
    <property type="match status" value="1"/>
</dbReference>
<comment type="caution">
    <text evidence="3">The sequence shown here is derived from an EMBL/GenBank/DDBJ whole genome shotgun (WGS) entry which is preliminary data.</text>
</comment>
<dbReference type="PANTHER" id="PTHR48070">
    <property type="entry name" value="ESTERASE OVCA2"/>
    <property type="match status" value="1"/>
</dbReference>
<reference evidence="3 4" key="1">
    <citation type="submission" date="2021-02" db="EMBL/GenBank/DDBJ databases">
        <title>Genome assembly of Pseudopithomyces chartarum.</title>
        <authorList>
            <person name="Jauregui R."/>
            <person name="Singh J."/>
            <person name="Voisey C."/>
        </authorList>
    </citation>
    <scope>NUCLEOTIDE SEQUENCE [LARGE SCALE GENOMIC DNA]</scope>
    <source>
        <strain evidence="3 4">AGR01</strain>
    </source>
</reference>
<accession>A0AAN6LTU6</accession>
<dbReference type="InterPro" id="IPR029058">
    <property type="entry name" value="AB_hydrolase_fold"/>
</dbReference>
<feature type="domain" description="Serine hydrolase" evidence="2">
    <location>
        <begin position="2"/>
        <end position="197"/>
    </location>
</feature>
<keyword evidence="1" id="KW-0378">Hydrolase</keyword>
<dbReference type="Proteomes" id="UP001280581">
    <property type="component" value="Unassembled WGS sequence"/>
</dbReference>
<sequence length="217" mass="23985">MRFLMLHGGGTNNQIKIFELQTAAIRYELGSQHSFEFVEGPIPGFQASGIESLVRPEDNFFVYYDRDSAGSISKAVDDLQSYLEHDGPFDAILAFSQGCGLAATWCYQAQQMNQVPVKGIVFFSGEPAHSLVGLSRGEIRDLDPHSEEGILRIPTVHVWGTKDVTNPERNKLLYGQCNAANRGRVILHTGAHELPGSGMEKAVQEIVQSIRRLVGRK</sequence>
<proteinExistence type="predicted"/>
<dbReference type="GO" id="GO:0016787">
    <property type="term" value="F:hydrolase activity"/>
    <property type="evidence" value="ECO:0007669"/>
    <property type="project" value="UniProtKB-KW"/>
</dbReference>
<dbReference type="GO" id="GO:0005634">
    <property type="term" value="C:nucleus"/>
    <property type="evidence" value="ECO:0007669"/>
    <property type="project" value="TreeGrafter"/>
</dbReference>
<dbReference type="SUPFAM" id="SSF53474">
    <property type="entry name" value="alpha/beta-Hydrolases"/>
    <property type="match status" value="1"/>
</dbReference>
<dbReference type="InterPro" id="IPR005645">
    <property type="entry name" value="FSH-like_dom"/>
</dbReference>
<dbReference type="GO" id="GO:0019748">
    <property type="term" value="P:secondary metabolic process"/>
    <property type="evidence" value="ECO:0007669"/>
    <property type="project" value="TreeGrafter"/>
</dbReference>
<dbReference type="Pfam" id="PF03959">
    <property type="entry name" value="FSH1"/>
    <property type="match status" value="1"/>
</dbReference>
<protein>
    <recommendedName>
        <fullName evidence="2">Serine hydrolase domain-containing protein</fullName>
    </recommendedName>
</protein>
<dbReference type="GO" id="GO:0005737">
    <property type="term" value="C:cytoplasm"/>
    <property type="evidence" value="ECO:0007669"/>
    <property type="project" value="TreeGrafter"/>
</dbReference>
<evidence type="ECO:0000313" key="3">
    <source>
        <dbReference type="EMBL" id="KAK3202135.1"/>
    </source>
</evidence>
<dbReference type="InterPro" id="IPR050593">
    <property type="entry name" value="LovG"/>
</dbReference>
<name>A0AAN6LTU6_9PLEO</name>
<evidence type="ECO:0000313" key="4">
    <source>
        <dbReference type="Proteomes" id="UP001280581"/>
    </source>
</evidence>
<dbReference type="EMBL" id="WVTA01000014">
    <property type="protein sequence ID" value="KAK3202135.1"/>
    <property type="molecule type" value="Genomic_DNA"/>
</dbReference>